<dbReference type="Pfam" id="PF01957">
    <property type="entry name" value="NfeD"/>
    <property type="match status" value="1"/>
</dbReference>
<feature type="domain" description="NfeD-like C-terminal" evidence="6">
    <location>
        <begin position="86"/>
        <end position="141"/>
    </location>
</feature>
<dbReference type="Gene3D" id="2.40.50.140">
    <property type="entry name" value="Nucleic acid-binding proteins"/>
    <property type="match status" value="1"/>
</dbReference>
<sequence>MSWTPMVFWIVVAVAALAIDITTSSFMFVWFAVGAVGAILSIGLGAPIIVQIIVFVAISGVVMSIGYPIVKKTIKKTVKKTLTMEEGYVGQEFTLTKDIDEKGNVKFQGIYWTVKNGGEPLKKGDLVQVTGIEGNKLLISKV</sequence>
<dbReference type="KEGG" id="ceu:A7L45_18120"/>
<dbReference type="AlphaFoldDB" id="A0A1J0GKE4"/>
<keyword evidence="2 5" id="KW-0812">Transmembrane</keyword>
<feature type="transmembrane region" description="Helical" evidence="5">
    <location>
        <begin position="39"/>
        <end position="70"/>
    </location>
</feature>
<evidence type="ECO:0000256" key="3">
    <source>
        <dbReference type="ARBA" id="ARBA00022989"/>
    </source>
</evidence>
<dbReference type="RefSeq" id="WP_071614135.1">
    <property type="nucleotide sequence ID" value="NZ_CP015756.1"/>
</dbReference>
<reference evidence="8" key="1">
    <citation type="journal article" date="2016" name="Front. Microbiol.">
        <title>Complete Genome Sequence of Clostridium estertheticum DSM 8809, a Microbe Identified in Spoiled Vacuum Packed Beef.</title>
        <authorList>
            <person name="Yu Z."/>
            <person name="Gunn L."/>
            <person name="Brennan E."/>
            <person name="Reid R."/>
            <person name="Wall P.G."/>
            <person name="Gaora O.P."/>
            <person name="Hurley D."/>
            <person name="Bolton D."/>
            <person name="Fanning S."/>
        </authorList>
    </citation>
    <scope>NUCLEOTIDE SEQUENCE [LARGE SCALE GENOMIC DNA]</scope>
    <source>
        <strain evidence="8">DSM 8809</strain>
    </source>
</reference>
<keyword evidence="4 5" id="KW-0472">Membrane</keyword>
<feature type="transmembrane region" description="Helical" evidence="5">
    <location>
        <begin position="7"/>
        <end position="33"/>
    </location>
</feature>
<evidence type="ECO:0000313" key="8">
    <source>
        <dbReference type="Proteomes" id="UP000182569"/>
    </source>
</evidence>
<dbReference type="InterPro" id="IPR002810">
    <property type="entry name" value="NfeD-like_C"/>
</dbReference>
<evidence type="ECO:0000256" key="2">
    <source>
        <dbReference type="ARBA" id="ARBA00022692"/>
    </source>
</evidence>
<organism evidence="7 8">
    <name type="scientific">Clostridium estertheticum subsp. estertheticum</name>
    <dbReference type="NCBI Taxonomy" id="1552"/>
    <lineage>
        <taxon>Bacteria</taxon>
        <taxon>Bacillati</taxon>
        <taxon>Bacillota</taxon>
        <taxon>Clostridia</taxon>
        <taxon>Eubacteriales</taxon>
        <taxon>Clostridiaceae</taxon>
        <taxon>Clostridium</taxon>
    </lineage>
</organism>
<gene>
    <name evidence="7" type="ORF">A7L45_18120</name>
</gene>
<evidence type="ECO:0000256" key="4">
    <source>
        <dbReference type="ARBA" id="ARBA00023136"/>
    </source>
</evidence>
<dbReference type="Proteomes" id="UP000182569">
    <property type="component" value="Chromosome"/>
</dbReference>
<dbReference type="STRING" id="1552.A7L45_18120"/>
<dbReference type="SUPFAM" id="SSF141322">
    <property type="entry name" value="NfeD domain-like"/>
    <property type="match status" value="1"/>
</dbReference>
<name>A0A1J0GKE4_9CLOT</name>
<protein>
    <submittedName>
        <fullName evidence="7">Nodulation efficiency protein D</fullName>
    </submittedName>
</protein>
<evidence type="ECO:0000256" key="1">
    <source>
        <dbReference type="ARBA" id="ARBA00004141"/>
    </source>
</evidence>
<dbReference type="InterPro" id="IPR052165">
    <property type="entry name" value="Membrane_assoc_protease"/>
</dbReference>
<evidence type="ECO:0000313" key="7">
    <source>
        <dbReference type="EMBL" id="APC41844.1"/>
    </source>
</evidence>
<dbReference type="PANTHER" id="PTHR33507:SF3">
    <property type="entry name" value="INNER MEMBRANE PROTEIN YBBJ"/>
    <property type="match status" value="1"/>
</dbReference>
<keyword evidence="8" id="KW-1185">Reference proteome</keyword>
<dbReference type="PANTHER" id="PTHR33507">
    <property type="entry name" value="INNER MEMBRANE PROTEIN YBBJ"/>
    <property type="match status" value="1"/>
</dbReference>
<evidence type="ECO:0000256" key="5">
    <source>
        <dbReference type="SAM" id="Phobius"/>
    </source>
</evidence>
<dbReference type="EMBL" id="CP015756">
    <property type="protein sequence ID" value="APC41844.1"/>
    <property type="molecule type" value="Genomic_DNA"/>
</dbReference>
<dbReference type="InterPro" id="IPR012340">
    <property type="entry name" value="NA-bd_OB-fold"/>
</dbReference>
<keyword evidence="3 5" id="KW-1133">Transmembrane helix</keyword>
<accession>A0A1J0GKE4</accession>
<proteinExistence type="predicted"/>
<evidence type="ECO:0000259" key="6">
    <source>
        <dbReference type="Pfam" id="PF01957"/>
    </source>
</evidence>
<dbReference type="GO" id="GO:0005886">
    <property type="term" value="C:plasma membrane"/>
    <property type="evidence" value="ECO:0007669"/>
    <property type="project" value="TreeGrafter"/>
</dbReference>
<comment type="subcellular location">
    <subcellularLocation>
        <location evidence="1">Membrane</location>
        <topology evidence="1">Multi-pass membrane protein</topology>
    </subcellularLocation>
</comment>